<dbReference type="Proteomes" id="UP000245207">
    <property type="component" value="Unassembled WGS sequence"/>
</dbReference>
<dbReference type="AlphaFoldDB" id="A0A2U1P5V8"/>
<evidence type="ECO:0000313" key="2">
    <source>
        <dbReference type="Proteomes" id="UP000245207"/>
    </source>
</evidence>
<proteinExistence type="predicted"/>
<keyword evidence="2" id="KW-1185">Reference proteome</keyword>
<comment type="caution">
    <text evidence="1">The sequence shown here is derived from an EMBL/GenBank/DDBJ whole genome shotgun (WGS) entry which is preliminary data.</text>
</comment>
<dbReference type="EMBL" id="PKPP01001625">
    <property type="protein sequence ID" value="PWA81154.1"/>
    <property type="molecule type" value="Genomic_DNA"/>
</dbReference>
<sequence>MTIEAIEEEKYGVYETKVKLKWDDGRKSLSNFVLTDRTPCGNKDNLNRKVCVTPSVPVHLWNDPMGDKFTGMVPRSKRVNCVGYDYHTPWGFEGP</sequence>
<organism evidence="1 2">
    <name type="scientific">Artemisia annua</name>
    <name type="common">Sweet wormwood</name>
    <dbReference type="NCBI Taxonomy" id="35608"/>
    <lineage>
        <taxon>Eukaryota</taxon>
        <taxon>Viridiplantae</taxon>
        <taxon>Streptophyta</taxon>
        <taxon>Embryophyta</taxon>
        <taxon>Tracheophyta</taxon>
        <taxon>Spermatophyta</taxon>
        <taxon>Magnoliopsida</taxon>
        <taxon>eudicotyledons</taxon>
        <taxon>Gunneridae</taxon>
        <taxon>Pentapetalae</taxon>
        <taxon>asterids</taxon>
        <taxon>campanulids</taxon>
        <taxon>Asterales</taxon>
        <taxon>Asteraceae</taxon>
        <taxon>Asteroideae</taxon>
        <taxon>Anthemideae</taxon>
        <taxon>Artemisiinae</taxon>
        <taxon>Artemisia</taxon>
    </lineage>
</organism>
<gene>
    <name evidence="1" type="ORF">CTI12_AA190460</name>
</gene>
<protein>
    <submittedName>
        <fullName evidence="1">Uncharacterized protein</fullName>
    </submittedName>
</protein>
<dbReference type="OrthoDB" id="10538899at2759"/>
<name>A0A2U1P5V8_ARTAN</name>
<reference evidence="1 2" key="1">
    <citation type="journal article" date="2018" name="Mol. Plant">
        <title>The genome of Artemisia annua provides insight into the evolution of Asteraceae family and artemisinin biosynthesis.</title>
        <authorList>
            <person name="Shen Q."/>
            <person name="Zhang L."/>
            <person name="Liao Z."/>
            <person name="Wang S."/>
            <person name="Yan T."/>
            <person name="Shi P."/>
            <person name="Liu M."/>
            <person name="Fu X."/>
            <person name="Pan Q."/>
            <person name="Wang Y."/>
            <person name="Lv Z."/>
            <person name="Lu X."/>
            <person name="Zhang F."/>
            <person name="Jiang W."/>
            <person name="Ma Y."/>
            <person name="Chen M."/>
            <person name="Hao X."/>
            <person name="Li L."/>
            <person name="Tang Y."/>
            <person name="Lv G."/>
            <person name="Zhou Y."/>
            <person name="Sun X."/>
            <person name="Brodelius P.E."/>
            <person name="Rose J.K.C."/>
            <person name="Tang K."/>
        </authorList>
    </citation>
    <scope>NUCLEOTIDE SEQUENCE [LARGE SCALE GENOMIC DNA]</scope>
    <source>
        <strain evidence="2">cv. Huhao1</strain>
        <tissue evidence="1">Leaf</tissue>
    </source>
</reference>
<evidence type="ECO:0000313" key="1">
    <source>
        <dbReference type="EMBL" id="PWA81154.1"/>
    </source>
</evidence>
<accession>A0A2U1P5V8</accession>